<name>A0A1N6MX61_9GAMM</name>
<organism evidence="1 2">
    <name type="scientific">Xenorhabdus innexi</name>
    <dbReference type="NCBI Taxonomy" id="290109"/>
    <lineage>
        <taxon>Bacteria</taxon>
        <taxon>Pseudomonadati</taxon>
        <taxon>Pseudomonadota</taxon>
        <taxon>Gammaproteobacteria</taxon>
        <taxon>Enterobacterales</taxon>
        <taxon>Morganellaceae</taxon>
        <taxon>Xenorhabdus</taxon>
    </lineage>
</organism>
<gene>
    <name evidence="1" type="ORF">XIS1_2360002</name>
</gene>
<reference evidence="2" key="1">
    <citation type="submission" date="2016-12" db="EMBL/GenBank/DDBJ databases">
        <authorList>
            <person name="Gaudriault S."/>
        </authorList>
    </citation>
    <scope>NUCLEOTIDE SEQUENCE [LARGE SCALE GENOMIC DNA]</scope>
    <source>
        <strain evidence="2">HGB1681 (deposited as PTA-6826 in the American Type Culture Collection)</strain>
    </source>
</reference>
<dbReference type="EMBL" id="FTLG01000153">
    <property type="protein sequence ID" value="SIP73458.1"/>
    <property type="molecule type" value="Genomic_DNA"/>
</dbReference>
<sequence>MHLHGIAGSAPVLVLDGGCDPCLILRIGAGNALSYAVAIWVKNIRPNCGFTITL</sequence>
<accession>A0A1N6MX61</accession>
<dbReference type="Proteomes" id="UP000196435">
    <property type="component" value="Unassembled WGS sequence"/>
</dbReference>
<dbReference type="AlphaFoldDB" id="A0A1N6MX61"/>
<evidence type="ECO:0000313" key="1">
    <source>
        <dbReference type="EMBL" id="SIP73458.1"/>
    </source>
</evidence>
<protein>
    <submittedName>
        <fullName evidence="1">Uncharacterized protein</fullName>
    </submittedName>
</protein>
<proteinExistence type="predicted"/>
<evidence type="ECO:0000313" key="2">
    <source>
        <dbReference type="Proteomes" id="UP000196435"/>
    </source>
</evidence>